<proteinExistence type="inferred from homology"/>
<evidence type="ECO:0000256" key="20">
    <source>
        <dbReference type="ARBA" id="ARBA00023242"/>
    </source>
</evidence>
<keyword evidence="19" id="KW-0234">DNA repair</keyword>
<dbReference type="InterPro" id="IPR047187">
    <property type="entry name" value="SF1_C_Upf1"/>
</dbReference>
<keyword evidence="20" id="KW-0539">Nucleus</keyword>
<dbReference type="InterPro" id="IPR011604">
    <property type="entry name" value="PDDEXK-like_dom_sf"/>
</dbReference>
<evidence type="ECO:0000256" key="9">
    <source>
        <dbReference type="ARBA" id="ARBA00022723"/>
    </source>
</evidence>
<dbReference type="Gene3D" id="3.90.320.10">
    <property type="match status" value="1"/>
</dbReference>
<dbReference type="GeneID" id="592140"/>
<feature type="compositionally biased region" description="Polar residues" evidence="23">
    <location>
        <begin position="425"/>
        <end position="464"/>
    </location>
</feature>
<keyword evidence="8" id="KW-0540">Nuclease</keyword>
<evidence type="ECO:0000256" key="3">
    <source>
        <dbReference type="ARBA" id="ARBA00007913"/>
    </source>
</evidence>
<comment type="cofactor">
    <cofactor evidence="1">
        <name>[4Fe-4S] cluster</name>
        <dbReference type="ChEBI" id="CHEBI:49883"/>
    </cofactor>
</comment>
<feature type="compositionally biased region" description="Basic and acidic residues" evidence="23">
    <location>
        <begin position="626"/>
        <end position="636"/>
    </location>
</feature>
<keyword evidence="10" id="KW-0547">Nucleotide-binding</keyword>
<dbReference type="InterPro" id="IPR027417">
    <property type="entry name" value="P-loop_NTPase"/>
</dbReference>
<keyword evidence="21" id="KW-0511">Multifunctional enzyme</keyword>
<dbReference type="InterPro" id="IPR014808">
    <property type="entry name" value="DNA_replication_fac_Dna2_N"/>
</dbReference>
<dbReference type="CTD" id="1763"/>
<evidence type="ECO:0000256" key="23">
    <source>
        <dbReference type="SAM" id="MobiDB-lite"/>
    </source>
</evidence>
<evidence type="ECO:0000256" key="16">
    <source>
        <dbReference type="ARBA" id="ARBA00023004"/>
    </source>
</evidence>
<dbReference type="CDD" id="cd22318">
    <property type="entry name" value="DNA2_N-like"/>
    <property type="match status" value="1"/>
</dbReference>
<dbReference type="InterPro" id="IPR041677">
    <property type="entry name" value="DNA2/NAM7_AAA_11"/>
</dbReference>
<sequence length="1766" mass="194967">MGKPTKTRQPSKGDSQSKHGHQSSLDSFFRKKSELPSPLFTQVISTSQKSLKKQKDGISSRKPAPSTTAKVFKQQPASSLPWTDQHDVLVIPATPDSMQPSPVDRFHSPPKVNNPDTTDSPFSQAIIPDTPENVLPKKRPFTSLLNHSRDVSSGTFKQDDGGKKDSSNKVKFGKDVGRVLVPLLRATNSEVPKMKVTLKGSVVNKDEKVDKDCSKVEKKSNSFGVENVIASNPKDGQPKQTKKLSRLSRKGNKLVKLNKEVAQKPASLFENEGSKVAEMEGQSAKLLQECQDSRIEIKPAVCRVRNSSKKNASRLSLSKKVQKDLLETSIRAVKRSPSRGNSPYSKRFQDSEDIPDETEPSNGNDGIERVRKSLLHEYGSDSGSIKEMPACPEETDHAASVTDALKHNSKDTGIILMSSGDVESNCNGDSADHLTSSDQSLFSNSNDAMQSEHASSIAEGSSGSLPLLEKVSSPEKETVHFKESMVNREGAELEEFVSVIPDSCPTPSARQQDILLIPDTCPLVEDTPEKKTPQDPSSPVHRILSLGTSSKEMSASQEFEHKVQSKTNTANENEISLTSGHQSILQERRAFGGENEKDKSGESLHKPIKGDSRDTRDTMALRSRKSKESSGSKLEESPDDQAMDETALQGIEIDIVQDTPLITASKDFSTPGKAQHESMDHETNVTSPGTAALLEGLDDSFLDDINLDELNDMQDGKMKEVSISNIDKKFGEMSPFKKKPAAGSKLNQPHADLCRYLVTGVQDSNNEKKMSVRSMSDQRDKICILKDTWQGTLVEEGMVVAIHGTFGADGVCELNNQSGYLVVNPDHLLTGTAVSNSIRCMRRSVLSEHFKGLERGNRAMLLGSLLHEVFDQAILKKEFQKAQLMRIASDILKQPAFLCDMYSLKVDEDNLLEEVGEYADTIKRWSDTYLGSNPRGSVDIKWPGSFKPENCGVSVSKVTDIEESIWSPRWGVKGKVDLTVEVKIHRPSRSQPGQHANMPLELKTGKETNSIEHRSQLILYSLMLGDLQPTSDLGFLLYIKTSAMKAVPANHLDKRELIHLRNQLAYYLSRTARSTTTPTAPSSADWPSQTKPSLIPPILPEPIRDDFSCKRCAHLQACSSLHKLEGSSTQLASSVQELFTESIEHLPDSHLQYFAHWYLLCCLEHEATKKRNKSKNIWCKESTEREKDGECWSHMEFMSATPKDQQSGGFTLIFRRKQGKKGFSEASLDKCFMKGGDRVVISEEGSRRVAICVGFIDTISKTDIKISSDSQPKKDGGGNPVYRIDKDDSYNSMAASLVNLTKLMKPEHNKLRNIVIDKRATTSVQKPNLPARARGQVATIMRDLNEDQRAAIKAVLRSQDYTVIIGMPGTGKTTTIVALVRILVACGMSVLLTSYTHSAVDNILLKLLKYKIDILRLGAQHNIHPELREFSDSKLMKEASGVSQLAMQMERKKVVATTSLGMKHALLTRHSFDVCIVDEASQISQPVCLGPLFSASKFVLVGDQCQLPPLVQSSRARDLGMDESLFQRLVSAHTSSVTSLSLQFRMHSEIMSISNHMVYDGAMRCGNDEVAKATISLPNWDAWCKESCADAWLEDAVNPSTVVSFLNTDQAWSPTDAASPSNTNRLEAILVRRIVESLMQAGCTAAQIGVISPYRRQCQLLTSTLADLGSKVKSLEVNTVDKYQGRDKDVIVMSFSHSQTDSQGGSILNDLRRLNVAMTRAKHKLLLIGSLKCLSQFDPVQKLISFLQQNQLVRNLPHDAVKQTAS</sequence>
<feature type="compositionally biased region" description="Polar residues" evidence="23">
    <location>
        <begin position="39"/>
        <end position="49"/>
    </location>
</feature>
<feature type="domain" description="DNA2/NAM7 helicase helicase" evidence="25">
    <location>
        <begin position="1449"/>
        <end position="1513"/>
    </location>
</feature>
<evidence type="ECO:0000256" key="21">
    <source>
        <dbReference type="ARBA" id="ARBA00023268"/>
    </source>
</evidence>
<evidence type="ECO:0000256" key="11">
    <source>
        <dbReference type="ARBA" id="ARBA00022759"/>
    </source>
</evidence>
<dbReference type="OrthoDB" id="306218at2759"/>
<evidence type="ECO:0000259" key="25">
    <source>
        <dbReference type="Pfam" id="PF13086"/>
    </source>
</evidence>
<evidence type="ECO:0000256" key="19">
    <source>
        <dbReference type="ARBA" id="ARBA00023204"/>
    </source>
</evidence>
<evidence type="ECO:0000256" key="17">
    <source>
        <dbReference type="ARBA" id="ARBA00023014"/>
    </source>
</evidence>
<keyword evidence="16" id="KW-0408">Iron</keyword>
<dbReference type="GO" id="GO:0043139">
    <property type="term" value="F:5'-3' DNA helicase activity"/>
    <property type="evidence" value="ECO:0000318"/>
    <property type="project" value="GO_Central"/>
</dbReference>
<dbReference type="GO" id="GO:0017116">
    <property type="term" value="F:single-stranded DNA helicase activity"/>
    <property type="evidence" value="ECO:0007669"/>
    <property type="project" value="InterPro"/>
</dbReference>
<feature type="compositionally biased region" description="Polar residues" evidence="23">
    <location>
        <begin position="143"/>
        <end position="156"/>
    </location>
</feature>
<evidence type="ECO:0000256" key="8">
    <source>
        <dbReference type="ARBA" id="ARBA00022722"/>
    </source>
</evidence>
<dbReference type="RefSeq" id="XP_030830072.1">
    <property type="nucleotide sequence ID" value="XM_030974212.1"/>
</dbReference>
<evidence type="ECO:0000256" key="2">
    <source>
        <dbReference type="ARBA" id="ARBA00004123"/>
    </source>
</evidence>
<dbReference type="EnsemblMetazoa" id="XM_030974213">
    <property type="protein sequence ID" value="XP_030830073"/>
    <property type="gene ID" value="LOC592140"/>
</dbReference>
<dbReference type="InParanoid" id="A0A7M7STE1"/>
<dbReference type="GO" id="GO:0004519">
    <property type="term" value="F:endonuclease activity"/>
    <property type="evidence" value="ECO:0007669"/>
    <property type="project" value="UniProtKB-KW"/>
</dbReference>
<dbReference type="GO" id="GO:0005737">
    <property type="term" value="C:cytoplasm"/>
    <property type="evidence" value="ECO:0000318"/>
    <property type="project" value="GO_Central"/>
</dbReference>
<comment type="subcellular location">
    <subcellularLocation>
        <location evidence="2">Nucleus</location>
    </subcellularLocation>
</comment>
<dbReference type="GO" id="GO:0003677">
    <property type="term" value="F:DNA binding"/>
    <property type="evidence" value="ECO:0007669"/>
    <property type="project" value="UniProtKB-KW"/>
</dbReference>
<dbReference type="Pfam" id="PF13087">
    <property type="entry name" value="AAA_12"/>
    <property type="match status" value="1"/>
</dbReference>
<dbReference type="InterPro" id="IPR026851">
    <property type="entry name" value="Dna2/JHS1_DEXXQ-box"/>
</dbReference>
<dbReference type="FunFam" id="3.40.50.300:FF:001170">
    <property type="entry name" value="DNA replication helicase Dna2"/>
    <property type="match status" value="1"/>
</dbReference>
<keyword evidence="15" id="KW-0067">ATP-binding</keyword>
<evidence type="ECO:0000256" key="13">
    <source>
        <dbReference type="ARBA" id="ARBA00022801"/>
    </source>
</evidence>
<evidence type="ECO:0000256" key="4">
    <source>
        <dbReference type="ARBA" id="ARBA00012551"/>
    </source>
</evidence>
<comment type="similarity">
    <text evidence="3">Belongs to the DNA2/NAM7 helicase family.</text>
</comment>
<dbReference type="GO" id="GO:0051539">
    <property type="term" value="F:4 iron, 4 sulfur cluster binding"/>
    <property type="evidence" value="ECO:0007669"/>
    <property type="project" value="UniProtKB-KW"/>
</dbReference>
<protein>
    <recommendedName>
        <fullName evidence="5">DNA replication ATP-dependent helicase/nuclease DNA2</fullName>
        <ecNumber evidence="4">3.6.4.12</ecNumber>
    </recommendedName>
</protein>
<dbReference type="GO" id="GO:0005524">
    <property type="term" value="F:ATP binding"/>
    <property type="evidence" value="ECO:0007669"/>
    <property type="project" value="UniProtKB-KW"/>
</dbReference>
<dbReference type="GO" id="GO:0006260">
    <property type="term" value="P:DNA replication"/>
    <property type="evidence" value="ECO:0007669"/>
    <property type="project" value="UniProtKB-KW"/>
</dbReference>
<feature type="region of interest" description="Disordered" evidence="23">
    <location>
        <begin position="523"/>
        <end position="542"/>
    </location>
</feature>
<feature type="compositionally biased region" description="Polar residues" evidence="23">
    <location>
        <begin position="565"/>
        <end position="585"/>
    </location>
</feature>
<evidence type="ECO:0000256" key="12">
    <source>
        <dbReference type="ARBA" id="ARBA00022763"/>
    </source>
</evidence>
<dbReference type="GO" id="GO:0005634">
    <property type="term" value="C:nucleus"/>
    <property type="evidence" value="ECO:0000318"/>
    <property type="project" value="GO_Central"/>
</dbReference>
<name>A0A7M7STE1_STRPU</name>
<evidence type="ECO:0000256" key="1">
    <source>
        <dbReference type="ARBA" id="ARBA00001966"/>
    </source>
</evidence>
<feature type="region of interest" description="Disordered" evidence="23">
    <location>
        <begin position="228"/>
        <end position="252"/>
    </location>
</feature>
<dbReference type="Gene3D" id="3.40.50.300">
    <property type="entry name" value="P-loop containing nucleotide triphosphate hydrolases"/>
    <property type="match status" value="2"/>
</dbReference>
<feature type="region of interest" description="Disordered" evidence="23">
    <location>
        <begin position="425"/>
        <end position="477"/>
    </location>
</feature>
<dbReference type="CDD" id="cd18041">
    <property type="entry name" value="DEXXQc_DNA2"/>
    <property type="match status" value="1"/>
</dbReference>
<dbReference type="GO" id="GO:0046872">
    <property type="term" value="F:metal ion binding"/>
    <property type="evidence" value="ECO:0007669"/>
    <property type="project" value="UniProtKB-KW"/>
</dbReference>
<feature type="compositionally biased region" description="Polar residues" evidence="23">
    <location>
        <begin position="65"/>
        <end position="82"/>
    </location>
</feature>
<evidence type="ECO:0000259" key="24">
    <source>
        <dbReference type="Pfam" id="PF08696"/>
    </source>
</evidence>
<keyword evidence="9" id="KW-0479">Metal-binding</keyword>
<evidence type="ECO:0000256" key="18">
    <source>
        <dbReference type="ARBA" id="ARBA00023125"/>
    </source>
</evidence>
<keyword evidence="13" id="KW-0378">Hydrolase</keyword>
<dbReference type="Pfam" id="PF13086">
    <property type="entry name" value="AAA_11"/>
    <property type="match status" value="2"/>
</dbReference>
<feature type="compositionally biased region" description="Basic and acidic residues" evidence="23">
    <location>
        <begin position="157"/>
        <end position="170"/>
    </location>
</feature>
<feature type="compositionally biased region" description="Basic and acidic residues" evidence="23">
    <location>
        <begin position="586"/>
        <end position="619"/>
    </location>
</feature>
<feature type="region of interest" description="Disordered" evidence="23">
    <location>
        <begin position="1"/>
        <end position="170"/>
    </location>
</feature>
<evidence type="ECO:0000256" key="10">
    <source>
        <dbReference type="ARBA" id="ARBA00022741"/>
    </source>
</evidence>
<evidence type="ECO:0000256" key="7">
    <source>
        <dbReference type="ARBA" id="ARBA00022705"/>
    </source>
</evidence>
<dbReference type="GO" id="GO:0006281">
    <property type="term" value="P:DNA repair"/>
    <property type="evidence" value="ECO:0007669"/>
    <property type="project" value="UniProtKB-KW"/>
</dbReference>
<keyword evidence="28" id="KW-1185">Reference proteome</keyword>
<dbReference type="EC" id="3.6.4.12" evidence="4"/>
<keyword evidence="18" id="KW-0238">DNA-binding</keyword>
<evidence type="ECO:0000256" key="22">
    <source>
        <dbReference type="ARBA" id="ARBA00047995"/>
    </source>
</evidence>
<feature type="compositionally biased region" description="Basic residues" evidence="23">
    <location>
        <begin position="240"/>
        <end position="252"/>
    </location>
</feature>
<comment type="catalytic activity">
    <reaction evidence="22">
        <text>ATP + H2O = ADP + phosphate + H(+)</text>
        <dbReference type="Rhea" id="RHEA:13065"/>
        <dbReference type="ChEBI" id="CHEBI:15377"/>
        <dbReference type="ChEBI" id="CHEBI:15378"/>
        <dbReference type="ChEBI" id="CHEBI:30616"/>
        <dbReference type="ChEBI" id="CHEBI:43474"/>
        <dbReference type="ChEBI" id="CHEBI:456216"/>
        <dbReference type="EC" id="3.6.4.12"/>
    </reaction>
</comment>
<reference evidence="28" key="1">
    <citation type="submission" date="2015-02" db="EMBL/GenBank/DDBJ databases">
        <title>Genome sequencing for Strongylocentrotus purpuratus.</title>
        <authorList>
            <person name="Murali S."/>
            <person name="Liu Y."/>
            <person name="Vee V."/>
            <person name="English A."/>
            <person name="Wang M."/>
            <person name="Skinner E."/>
            <person name="Han Y."/>
            <person name="Muzny D.M."/>
            <person name="Worley K.C."/>
            <person name="Gibbs R.A."/>
        </authorList>
    </citation>
    <scope>NUCLEOTIDE SEQUENCE</scope>
</reference>
<dbReference type="KEGG" id="spu:592140"/>
<dbReference type="InterPro" id="IPR041679">
    <property type="entry name" value="DNA2/NAM7-like_C"/>
</dbReference>
<dbReference type="InterPro" id="IPR050534">
    <property type="entry name" value="Coronavir_polyprotein_1ab"/>
</dbReference>
<evidence type="ECO:0000256" key="15">
    <source>
        <dbReference type="ARBA" id="ARBA00022840"/>
    </source>
</evidence>
<feature type="compositionally biased region" description="Polar residues" evidence="23">
    <location>
        <begin position="114"/>
        <end position="123"/>
    </location>
</feature>
<feature type="compositionally biased region" description="Polar residues" evidence="23">
    <location>
        <begin position="548"/>
        <end position="557"/>
    </location>
</feature>
<evidence type="ECO:0000256" key="14">
    <source>
        <dbReference type="ARBA" id="ARBA00022806"/>
    </source>
</evidence>
<dbReference type="GO" id="GO:0016787">
    <property type="term" value="F:hydrolase activity"/>
    <property type="evidence" value="ECO:0007669"/>
    <property type="project" value="UniProtKB-KW"/>
</dbReference>
<dbReference type="Proteomes" id="UP000007110">
    <property type="component" value="Unassembled WGS sequence"/>
</dbReference>
<evidence type="ECO:0000259" key="26">
    <source>
        <dbReference type="Pfam" id="PF13087"/>
    </source>
</evidence>
<dbReference type="FunFam" id="3.40.50.300:FF:000789">
    <property type="entry name" value="DNA replication ATP-dependent helicase/nuclease DNA2"/>
    <property type="match status" value="1"/>
</dbReference>
<dbReference type="PANTHER" id="PTHR43788">
    <property type="entry name" value="DNA2/NAM7 HELICASE FAMILY MEMBER"/>
    <property type="match status" value="1"/>
</dbReference>
<keyword evidence="12" id="KW-0227">DNA damage</keyword>
<accession>A0A7M7STE1</accession>
<dbReference type="SUPFAM" id="SSF52540">
    <property type="entry name" value="P-loop containing nucleoside triphosphate hydrolases"/>
    <property type="match status" value="1"/>
</dbReference>
<keyword evidence="6" id="KW-0004">4Fe-4S</keyword>
<feature type="domain" description="DNA replication factor Dna2 N-terminal" evidence="24">
    <location>
        <begin position="777"/>
        <end position="982"/>
    </location>
</feature>
<dbReference type="Pfam" id="PF08696">
    <property type="entry name" value="Dna2"/>
    <property type="match status" value="1"/>
</dbReference>
<evidence type="ECO:0000256" key="6">
    <source>
        <dbReference type="ARBA" id="ARBA00022485"/>
    </source>
</evidence>
<feature type="domain" description="DNA2/NAM7 helicase-like C-terminal" evidence="26">
    <location>
        <begin position="1521"/>
        <end position="1730"/>
    </location>
</feature>
<evidence type="ECO:0000313" key="28">
    <source>
        <dbReference type="Proteomes" id="UP000007110"/>
    </source>
</evidence>
<feature type="domain" description="DNA2/NAM7 helicase helicase" evidence="25">
    <location>
        <begin position="1344"/>
        <end position="1444"/>
    </location>
</feature>
<dbReference type="RefSeq" id="XP_030830073.1">
    <property type="nucleotide sequence ID" value="XM_030974213.1"/>
</dbReference>
<dbReference type="PANTHER" id="PTHR43788:SF8">
    <property type="entry name" value="DNA-BINDING PROTEIN SMUBP-2"/>
    <property type="match status" value="1"/>
</dbReference>
<dbReference type="CDD" id="cd18808">
    <property type="entry name" value="SF1_C_Upf1"/>
    <property type="match status" value="1"/>
</dbReference>
<feature type="region of interest" description="Disordered" evidence="23">
    <location>
        <begin position="548"/>
        <end position="641"/>
    </location>
</feature>
<reference evidence="27" key="2">
    <citation type="submission" date="2021-01" db="UniProtKB">
        <authorList>
            <consortium name="EnsemblMetazoa"/>
        </authorList>
    </citation>
    <scope>IDENTIFICATION</scope>
</reference>
<evidence type="ECO:0000313" key="27">
    <source>
        <dbReference type="EnsemblMetazoa" id="XP_030830072"/>
    </source>
</evidence>
<dbReference type="EnsemblMetazoa" id="XM_030974212">
    <property type="protein sequence ID" value="XP_030830072"/>
    <property type="gene ID" value="LOC592140"/>
</dbReference>
<keyword evidence="17" id="KW-0411">Iron-sulfur</keyword>
<evidence type="ECO:0000256" key="5">
    <source>
        <dbReference type="ARBA" id="ARBA00021516"/>
    </source>
</evidence>
<keyword evidence="11" id="KW-0255">Endonuclease</keyword>
<feature type="region of interest" description="Disordered" evidence="23">
    <location>
        <begin position="332"/>
        <end position="366"/>
    </location>
</feature>
<keyword evidence="14" id="KW-0347">Helicase</keyword>
<organism evidence="27 28">
    <name type="scientific">Strongylocentrotus purpuratus</name>
    <name type="common">Purple sea urchin</name>
    <dbReference type="NCBI Taxonomy" id="7668"/>
    <lineage>
        <taxon>Eukaryota</taxon>
        <taxon>Metazoa</taxon>
        <taxon>Echinodermata</taxon>
        <taxon>Eleutherozoa</taxon>
        <taxon>Echinozoa</taxon>
        <taxon>Echinoidea</taxon>
        <taxon>Euechinoidea</taxon>
        <taxon>Echinacea</taxon>
        <taxon>Camarodonta</taxon>
        <taxon>Echinidea</taxon>
        <taxon>Strongylocentrotidae</taxon>
        <taxon>Strongylocentrotus</taxon>
    </lineage>
</organism>
<keyword evidence="7" id="KW-0235">DNA replication</keyword>